<evidence type="ECO:0000313" key="5">
    <source>
        <dbReference type="EMBL" id="KAI3954792.1"/>
    </source>
</evidence>
<keyword evidence="4" id="KW-0539">Nucleus</keyword>
<keyword evidence="2" id="KW-0677">Repeat</keyword>
<accession>A0AAD4XVL2</accession>
<gene>
    <name evidence="5" type="ORF">MKW98_002898</name>
</gene>
<reference evidence="5" key="1">
    <citation type="submission" date="2022-04" db="EMBL/GenBank/DDBJ databases">
        <title>A functionally conserved STORR gene fusion in Papaver species that diverged 16.8 million years ago.</title>
        <authorList>
            <person name="Catania T."/>
        </authorList>
    </citation>
    <scope>NUCLEOTIDE SEQUENCE</scope>
    <source>
        <strain evidence="5">S-188037</strain>
    </source>
</reference>
<organism evidence="5 6">
    <name type="scientific">Papaver atlanticum</name>
    <dbReference type="NCBI Taxonomy" id="357466"/>
    <lineage>
        <taxon>Eukaryota</taxon>
        <taxon>Viridiplantae</taxon>
        <taxon>Streptophyta</taxon>
        <taxon>Embryophyta</taxon>
        <taxon>Tracheophyta</taxon>
        <taxon>Spermatophyta</taxon>
        <taxon>Magnoliopsida</taxon>
        <taxon>Ranunculales</taxon>
        <taxon>Papaveraceae</taxon>
        <taxon>Papaveroideae</taxon>
        <taxon>Papaver</taxon>
    </lineage>
</organism>
<dbReference type="InterPro" id="IPR051945">
    <property type="entry name" value="RRM_MRD1_RNA_proc_ribogen"/>
</dbReference>
<evidence type="ECO:0000256" key="1">
    <source>
        <dbReference type="ARBA" id="ARBA00004123"/>
    </source>
</evidence>
<comment type="caution">
    <text evidence="5">The sequence shown here is derived from an EMBL/GenBank/DDBJ whole genome shotgun (WGS) entry which is preliminary data.</text>
</comment>
<evidence type="ECO:0000256" key="4">
    <source>
        <dbReference type="ARBA" id="ARBA00023242"/>
    </source>
</evidence>
<evidence type="ECO:0000256" key="3">
    <source>
        <dbReference type="ARBA" id="ARBA00022884"/>
    </source>
</evidence>
<keyword evidence="3" id="KW-0694">RNA-binding</keyword>
<dbReference type="GO" id="GO:0003729">
    <property type="term" value="F:mRNA binding"/>
    <property type="evidence" value="ECO:0007669"/>
    <property type="project" value="TreeGrafter"/>
</dbReference>
<evidence type="ECO:0000313" key="6">
    <source>
        <dbReference type="Proteomes" id="UP001202328"/>
    </source>
</evidence>
<dbReference type="Proteomes" id="UP001202328">
    <property type="component" value="Unassembled WGS sequence"/>
</dbReference>
<protein>
    <submittedName>
        <fullName evidence="5">Uncharacterized protein</fullName>
    </submittedName>
</protein>
<dbReference type="GO" id="GO:0005634">
    <property type="term" value="C:nucleus"/>
    <property type="evidence" value="ECO:0007669"/>
    <property type="project" value="UniProtKB-SubCell"/>
</dbReference>
<dbReference type="AlphaFoldDB" id="A0AAD4XVL2"/>
<sequence>MMNADIERIMSKDMSSVWVNDDEIQSVLQMGRQLTVFKARGKKSVHDRKVEKAISEHVDLCNLYLAKEGIILEGLPAVEGGSSYDMSKRQALLRT</sequence>
<evidence type="ECO:0000256" key="2">
    <source>
        <dbReference type="ARBA" id="ARBA00022737"/>
    </source>
</evidence>
<name>A0AAD4XVL2_9MAGN</name>
<proteinExistence type="predicted"/>
<dbReference type="PANTHER" id="PTHR48039:SF5">
    <property type="entry name" value="RNA-BINDING PROTEIN 28"/>
    <property type="match status" value="1"/>
</dbReference>
<dbReference type="PANTHER" id="PTHR48039">
    <property type="entry name" value="RNA-BINDING MOTIF PROTEIN 14B"/>
    <property type="match status" value="1"/>
</dbReference>
<keyword evidence="6" id="KW-1185">Reference proteome</keyword>
<comment type="subcellular location">
    <subcellularLocation>
        <location evidence="1">Nucleus</location>
    </subcellularLocation>
</comment>
<dbReference type="EMBL" id="JAJJMB010001870">
    <property type="protein sequence ID" value="KAI3954792.1"/>
    <property type="molecule type" value="Genomic_DNA"/>
</dbReference>